<keyword evidence="15" id="KW-0496">Mitochondrion</keyword>
<evidence type="ECO:0000256" key="11">
    <source>
        <dbReference type="ARBA" id="ARBA00023014"/>
    </source>
</evidence>
<evidence type="ECO:0000256" key="7">
    <source>
        <dbReference type="ARBA" id="ARBA00022643"/>
    </source>
</evidence>
<comment type="subcellular location">
    <subcellularLocation>
        <location evidence="15">Mitochondrion inner membrane</location>
        <topology evidence="15">Peripheral membrane protein</topology>
        <orientation evidence="15">Matrix side</orientation>
    </subcellularLocation>
</comment>
<dbReference type="InterPro" id="IPR011537">
    <property type="entry name" value="NADH-UbQ_OxRdtase_suF"/>
</dbReference>
<keyword evidence="10 15" id="KW-0408">Iron</keyword>
<keyword evidence="15" id="KW-0472">Membrane</keyword>
<dbReference type="PROSITE" id="PS00644">
    <property type="entry name" value="COMPLEX1_51K_1"/>
    <property type="match status" value="1"/>
</dbReference>
<evidence type="ECO:0000256" key="16">
    <source>
        <dbReference type="SAM" id="MobiDB-lite"/>
    </source>
</evidence>
<keyword evidence="5 15" id="KW-0004">4Fe-4S</keyword>
<dbReference type="Pfam" id="PF01512">
    <property type="entry name" value="Complex1_51K"/>
    <property type="match status" value="1"/>
</dbReference>
<dbReference type="GO" id="GO:0008137">
    <property type="term" value="F:NADH dehydrogenase (ubiquinone) activity"/>
    <property type="evidence" value="ECO:0007669"/>
    <property type="project" value="UniProtKB-EC"/>
</dbReference>
<evidence type="ECO:0000256" key="4">
    <source>
        <dbReference type="ARBA" id="ARBA00007523"/>
    </source>
</evidence>
<dbReference type="Pfam" id="PF22461">
    <property type="entry name" value="SLBB_2"/>
    <property type="match status" value="1"/>
</dbReference>
<keyword evidence="8 15" id="KW-0479">Metal-binding</keyword>
<evidence type="ECO:0000256" key="12">
    <source>
        <dbReference type="ARBA" id="ARBA00023027"/>
    </source>
</evidence>
<dbReference type="InterPro" id="IPR019575">
    <property type="entry name" value="Nuop51_4Fe4S-bd"/>
</dbReference>
<keyword evidence="15" id="KW-0999">Mitochondrion inner membrane</keyword>
<dbReference type="SMART" id="SM00928">
    <property type="entry name" value="NADH_4Fe-4S"/>
    <property type="match status" value="1"/>
</dbReference>
<dbReference type="InterPro" id="IPR037225">
    <property type="entry name" value="Nuo51_FMN-bd_sf"/>
</dbReference>
<evidence type="ECO:0000313" key="18">
    <source>
        <dbReference type="EMBL" id="OAX84566.1"/>
    </source>
</evidence>
<keyword evidence="12 15" id="KW-0520">NAD</keyword>
<dbReference type="PANTHER" id="PTHR11780">
    <property type="entry name" value="NADH-UBIQUINONE OXIDOREDUCTASE FLAVOPROTEIN 1 NDUFV1"/>
    <property type="match status" value="1"/>
</dbReference>
<dbReference type="Proteomes" id="UP000091918">
    <property type="component" value="Unassembled WGS sequence"/>
</dbReference>
<dbReference type="FunFam" id="3.10.20.600:FF:000001">
    <property type="entry name" value="NADH dehydrogenase [ubiquinone] flavoprotein 1, mitochondrial"/>
    <property type="match status" value="1"/>
</dbReference>
<sequence>MISRAAAPSTHSFSHLTPRTLHTATTSSSYLASSQAARRPRRQQQQQQQRSLATVQDAAASPPPRTYGGLKDQDRIFQNLYGHHGADLKTAMKYGDWYKTKDIVLKGHDWIISEIKASGLRGRGGAGFPSGLKWSFMNFKDWDKDTKPRYLVVNADEGEPGTCKDREIMRKDPHKLIEGCLVAGRAMNATAAYIYIRGEFYHEATVVQRAIQEAYQAGLIGKNACGSGYDFDVYLHRGMGAYICGEETSLIESLEGKAGKPRLKPPFPAAVGLFGCPSTVTNVETVAVAPTICRRGGKWFASFGRERNQGTKLFCISGHVNNPCTVEEEMSIPLRELIERHCGGVRGGWDNLLAVIPGGSSTPILPKHVCDDQLMDFDALKDAQSGLGTAAVIVMDKSTDVVAAISRLSAFYKHESCGQCTPCREGSKWTMQMMQRFERGQAREREIDMLQELTKQVEGHTICALGEAFAWPIQGLIRHFRPELEARIRKYEQEHGGKQAFAGGWEPQARVEGKLIAPGQ</sequence>
<keyword evidence="15" id="KW-0809">Transit peptide</keyword>
<keyword evidence="6 15" id="KW-0285">Flavoprotein</keyword>
<comment type="cofactor">
    <cofactor evidence="2 15">
        <name>[4Fe-4S] cluster</name>
        <dbReference type="ChEBI" id="CHEBI:49883"/>
    </cofactor>
</comment>
<dbReference type="AlphaFoldDB" id="A0A1B7P693"/>
<evidence type="ECO:0000256" key="2">
    <source>
        <dbReference type="ARBA" id="ARBA00001966"/>
    </source>
</evidence>
<dbReference type="InterPro" id="IPR001949">
    <property type="entry name" value="NADH-UbQ_OxRdtase_51kDa_CS"/>
</dbReference>
<dbReference type="FunFam" id="3.40.50.11540:FF:000001">
    <property type="entry name" value="NADH dehydrogenase [ubiquinone] flavoprotein 1, mitochondrial"/>
    <property type="match status" value="1"/>
</dbReference>
<dbReference type="PROSITE" id="PS00645">
    <property type="entry name" value="COMPLEX1_51K_2"/>
    <property type="match status" value="1"/>
</dbReference>
<evidence type="ECO:0000256" key="13">
    <source>
        <dbReference type="ARBA" id="ARBA00049551"/>
    </source>
</evidence>
<keyword evidence="11 15" id="KW-0411">Iron-sulfur</keyword>
<dbReference type="EC" id="7.1.1.2" evidence="15"/>
<evidence type="ECO:0000256" key="9">
    <source>
        <dbReference type="ARBA" id="ARBA00022967"/>
    </source>
</evidence>
<reference evidence="18 19" key="1">
    <citation type="submission" date="2015-07" db="EMBL/GenBank/DDBJ databases">
        <title>Emmonsia species relationships and genome sequence.</title>
        <authorList>
            <person name="Cuomo C.A."/>
            <person name="Schwartz I.S."/>
            <person name="Kenyon C."/>
            <person name="de Hoog G.S."/>
            <person name="Govender N.P."/>
            <person name="Botha A."/>
            <person name="Moreno L."/>
            <person name="de Vries M."/>
            <person name="Munoz J.F."/>
            <person name="Stielow J.B."/>
        </authorList>
    </citation>
    <scope>NUCLEOTIDE SEQUENCE [LARGE SCALE GENOMIC DNA]</scope>
    <source>
        <strain evidence="18 19">CBS 136260</strain>
    </source>
</reference>
<dbReference type="SUPFAM" id="SSF142984">
    <property type="entry name" value="Nqo1 middle domain-like"/>
    <property type="match status" value="1"/>
</dbReference>
<dbReference type="OrthoDB" id="42889at2759"/>
<keyword evidence="15" id="KW-0679">Respiratory chain</keyword>
<dbReference type="GO" id="GO:0005743">
    <property type="term" value="C:mitochondrial inner membrane"/>
    <property type="evidence" value="ECO:0007669"/>
    <property type="project" value="UniProtKB-SubCell"/>
</dbReference>
<feature type="compositionally biased region" description="Low complexity" evidence="16">
    <location>
        <begin position="24"/>
        <end position="51"/>
    </location>
</feature>
<dbReference type="InterPro" id="IPR050837">
    <property type="entry name" value="ComplexI_51kDa_subunit"/>
</dbReference>
<evidence type="ECO:0000256" key="1">
    <source>
        <dbReference type="ARBA" id="ARBA00001917"/>
    </source>
</evidence>
<evidence type="ECO:0000256" key="5">
    <source>
        <dbReference type="ARBA" id="ARBA00022485"/>
    </source>
</evidence>
<name>A0A1B7P693_9EURO</name>
<dbReference type="EMBL" id="LGUA01000066">
    <property type="protein sequence ID" value="OAX84566.1"/>
    <property type="molecule type" value="Genomic_DNA"/>
</dbReference>
<dbReference type="SUPFAM" id="SSF140490">
    <property type="entry name" value="Nqo1C-terminal domain-like"/>
    <property type="match status" value="1"/>
</dbReference>
<dbReference type="STRING" id="1658172.A0A1B7P693"/>
<comment type="catalytic activity">
    <reaction evidence="13 15">
        <text>a ubiquinone + NADH + 5 H(+)(in) = a ubiquinol + NAD(+) + 4 H(+)(out)</text>
        <dbReference type="Rhea" id="RHEA:29091"/>
        <dbReference type="Rhea" id="RHEA-COMP:9565"/>
        <dbReference type="Rhea" id="RHEA-COMP:9566"/>
        <dbReference type="ChEBI" id="CHEBI:15378"/>
        <dbReference type="ChEBI" id="CHEBI:16389"/>
        <dbReference type="ChEBI" id="CHEBI:17976"/>
        <dbReference type="ChEBI" id="CHEBI:57540"/>
        <dbReference type="ChEBI" id="CHEBI:57945"/>
        <dbReference type="EC" id="7.1.1.2"/>
    </reaction>
</comment>
<evidence type="ECO:0000313" key="19">
    <source>
        <dbReference type="Proteomes" id="UP000091918"/>
    </source>
</evidence>
<evidence type="ECO:0000256" key="10">
    <source>
        <dbReference type="ARBA" id="ARBA00023004"/>
    </source>
</evidence>
<dbReference type="GO" id="GO:0051539">
    <property type="term" value="F:4 iron, 4 sulfur cluster binding"/>
    <property type="evidence" value="ECO:0007669"/>
    <property type="project" value="UniProtKB-UniRule"/>
</dbReference>
<protein>
    <recommendedName>
        <fullName evidence="15">NADH dehydrogenase [ubiquinone] flavoprotein 1, mitochondrial</fullName>
        <ecNumber evidence="15">7.1.1.2</ecNumber>
    </recommendedName>
</protein>
<evidence type="ECO:0000256" key="8">
    <source>
        <dbReference type="ARBA" id="ARBA00022723"/>
    </source>
</evidence>
<dbReference type="InterPro" id="IPR011538">
    <property type="entry name" value="Nuo51_FMN-bd"/>
</dbReference>
<dbReference type="NCBIfam" id="TIGR01959">
    <property type="entry name" value="nuoF_fam"/>
    <property type="match status" value="1"/>
</dbReference>
<feature type="region of interest" description="Disordered" evidence="16">
    <location>
        <begin position="24"/>
        <end position="71"/>
    </location>
</feature>
<comment type="similarity">
    <text evidence="4 15">Belongs to the complex I 51 kDa subunit family.</text>
</comment>
<dbReference type="Gene3D" id="3.40.50.11540">
    <property type="entry name" value="NADH-ubiquinone oxidoreductase 51kDa subunit"/>
    <property type="match status" value="1"/>
</dbReference>
<dbReference type="InterPro" id="IPR054765">
    <property type="entry name" value="SLBB_dom"/>
</dbReference>
<dbReference type="Gene3D" id="3.10.20.600">
    <property type="match status" value="1"/>
</dbReference>
<dbReference type="PANTHER" id="PTHR11780:SF10">
    <property type="entry name" value="NADH DEHYDROGENASE [UBIQUINONE] FLAVOPROTEIN 1, MITOCHONDRIAL"/>
    <property type="match status" value="1"/>
</dbReference>
<evidence type="ECO:0000256" key="14">
    <source>
        <dbReference type="ARBA" id="ARBA00063883"/>
    </source>
</evidence>
<keyword evidence="19" id="KW-1185">Reference proteome</keyword>
<evidence type="ECO:0000256" key="15">
    <source>
        <dbReference type="RuleBase" id="RU364066"/>
    </source>
</evidence>
<keyword evidence="18" id="KW-0830">Ubiquinone</keyword>
<keyword evidence="15" id="KW-0249">Electron transport</keyword>
<keyword evidence="15" id="KW-0813">Transport</keyword>
<gene>
    <name evidence="18" type="ORF">ACJ72_01065</name>
</gene>
<accession>A0A1B7P693</accession>
<comment type="function">
    <text evidence="15">Core subunit of the mitochondrial membrane respiratory chain NADH dehydrogenase (Complex I) which catalyzes electron transfer from NADH through the respiratory chain, using ubiquinone as an electron acceptor. Essential for the catalytic activity and assembly of complex I.</text>
</comment>
<organism evidence="18 19">
    <name type="scientific">Emergomyces africanus</name>
    <dbReference type="NCBI Taxonomy" id="1955775"/>
    <lineage>
        <taxon>Eukaryota</taxon>
        <taxon>Fungi</taxon>
        <taxon>Dikarya</taxon>
        <taxon>Ascomycota</taxon>
        <taxon>Pezizomycotina</taxon>
        <taxon>Eurotiomycetes</taxon>
        <taxon>Eurotiomycetidae</taxon>
        <taxon>Onygenales</taxon>
        <taxon>Ajellomycetaceae</taxon>
        <taxon>Emergomyces</taxon>
    </lineage>
</organism>
<keyword evidence="9" id="KW-1278">Translocase</keyword>
<comment type="subunit">
    <text evidence="14">Complex I is composed of about 40 different subunits. This is a component of the flavoprotein-sulfur (FP) fragment of the enzyme.</text>
</comment>
<dbReference type="GO" id="GO:0051287">
    <property type="term" value="F:NAD binding"/>
    <property type="evidence" value="ECO:0007669"/>
    <property type="project" value="UniProtKB-UniRule"/>
</dbReference>
<comment type="cofactor">
    <cofactor evidence="1 15">
        <name>FMN</name>
        <dbReference type="ChEBI" id="CHEBI:58210"/>
    </cofactor>
</comment>
<dbReference type="Gene3D" id="1.20.1440.230">
    <property type="entry name" value="NADH-ubiquinone oxidoreductase 51kDa subunit, iron-sulphur binding domain"/>
    <property type="match status" value="1"/>
</dbReference>
<dbReference type="GO" id="GO:0046872">
    <property type="term" value="F:metal ion binding"/>
    <property type="evidence" value="ECO:0007669"/>
    <property type="project" value="UniProtKB-KW"/>
</dbReference>
<comment type="caution">
    <text evidence="18">The sequence shown here is derived from an EMBL/GenBank/DDBJ whole genome shotgun (WGS) entry which is preliminary data.</text>
</comment>
<comment type="function">
    <text evidence="3">Core subunit of the mitochondrial membrane respiratory chain NADH dehydrogenase (Complex I) that is believed to belong to the minimal assembly required for catalysis. Complex I functions in the transfer of electrons from NADH to the respiratory chain. The immediate electron acceptor for the enzyme is believed to be ubiquinone.</text>
</comment>
<dbReference type="SUPFAM" id="SSF142019">
    <property type="entry name" value="Nqo1 FMN-binding domain-like"/>
    <property type="match status" value="1"/>
</dbReference>
<evidence type="ECO:0000256" key="6">
    <source>
        <dbReference type="ARBA" id="ARBA00022630"/>
    </source>
</evidence>
<dbReference type="GO" id="GO:0010181">
    <property type="term" value="F:FMN binding"/>
    <property type="evidence" value="ECO:0007669"/>
    <property type="project" value="InterPro"/>
</dbReference>
<proteinExistence type="inferred from homology"/>
<dbReference type="FunFam" id="1.20.1440.230:FF:000001">
    <property type="entry name" value="Mitochondrial NADH dehydrogenase flavoprotein 1"/>
    <property type="match status" value="1"/>
</dbReference>
<keyword evidence="7 15" id="KW-0288">FMN</keyword>
<dbReference type="NCBIfam" id="NF010120">
    <property type="entry name" value="PRK13596.1"/>
    <property type="match status" value="1"/>
</dbReference>
<evidence type="ECO:0000256" key="3">
    <source>
        <dbReference type="ARBA" id="ARBA00003257"/>
    </source>
</evidence>
<dbReference type="Pfam" id="PF10589">
    <property type="entry name" value="NADH_4Fe-4S"/>
    <property type="match status" value="1"/>
</dbReference>
<dbReference type="InterPro" id="IPR037207">
    <property type="entry name" value="Nuop51_4Fe4S-bd_sf"/>
</dbReference>
<evidence type="ECO:0000259" key="17">
    <source>
        <dbReference type="SMART" id="SM00928"/>
    </source>
</evidence>
<feature type="domain" description="NADH-ubiquinone oxidoreductase 51kDa subunit iron-sulphur binding" evidence="17">
    <location>
        <begin position="402"/>
        <end position="447"/>
    </location>
</feature>